<feature type="binding site" evidence="16">
    <location>
        <begin position="316"/>
        <end position="319"/>
    </location>
    <ligand>
        <name>NAD(+)</name>
        <dbReference type="ChEBI" id="CHEBI:57540"/>
    </ligand>
</feature>
<dbReference type="KEGG" id="tmn:UCRPA7_104"/>
<dbReference type="GO" id="GO:0004754">
    <property type="term" value="F:saccharopine dehydrogenase (NAD+, L-lysine-forming) activity"/>
    <property type="evidence" value="ECO:0007669"/>
    <property type="project" value="UniProtKB-EC"/>
</dbReference>
<dbReference type="OrthoDB" id="265306at2759"/>
<feature type="domain" description="Alanine dehydrogenase/pyridine nucleotide transhydrogenase NAD(H)-binding" evidence="18">
    <location>
        <begin position="172"/>
        <end position="315"/>
    </location>
</feature>
<evidence type="ECO:0000256" key="15">
    <source>
        <dbReference type="PIRSR" id="PIRSR018250-1"/>
    </source>
</evidence>
<dbReference type="FunFam" id="3.40.50.720:FF:000627">
    <property type="entry name" value="Saccharopine dehydrogenase [NAD(+), L-lysine-forming]"/>
    <property type="match status" value="1"/>
</dbReference>
<dbReference type="Proteomes" id="UP000014074">
    <property type="component" value="Unassembled WGS sequence"/>
</dbReference>
<feature type="active site" description="Proton donor" evidence="15">
    <location>
        <position position="95"/>
    </location>
</feature>
<evidence type="ECO:0000256" key="14">
    <source>
        <dbReference type="PIRNR" id="PIRNR018250"/>
    </source>
</evidence>
<evidence type="ECO:0000256" key="1">
    <source>
        <dbReference type="ARBA" id="ARBA00004078"/>
    </source>
</evidence>
<feature type="binding site" evidence="16">
    <location>
        <begin position="200"/>
        <end position="201"/>
    </location>
    <ligand>
        <name>NAD(+)</name>
        <dbReference type="ChEBI" id="CHEBI:57540"/>
    </ligand>
</feature>
<dbReference type="InterPro" id="IPR007698">
    <property type="entry name" value="AlaDH/PNT_NAD(H)-bd"/>
</dbReference>
<keyword evidence="8 14" id="KW-0560">Oxidoreductase</keyword>
<feature type="binding site" evidence="16">
    <location>
        <position position="228"/>
    </location>
    <ligand>
        <name>NAD(+)</name>
        <dbReference type="ChEBI" id="CHEBI:57540"/>
    </ligand>
</feature>
<evidence type="ECO:0000256" key="16">
    <source>
        <dbReference type="PIRSR" id="PIRSR018250-3"/>
    </source>
</evidence>
<comment type="function">
    <text evidence="1">Catalyzes the NAD(+)-dependent cleavage of saccharopine to L-lysine and 2-oxoglutarate, the final step in the alpha-aminoadipate (AAA) pathway for lysin biosynthesis.</text>
</comment>
<keyword evidence="9 14" id="KW-0520">NAD</keyword>
<feature type="binding site" evidence="16">
    <location>
        <position position="249"/>
    </location>
    <ligand>
        <name>NAD(+)</name>
        <dbReference type="ChEBI" id="CHEBI:57540"/>
    </ligand>
</feature>
<dbReference type="eggNOG" id="KOG0172">
    <property type="taxonomic scope" value="Eukaryota"/>
</dbReference>
<dbReference type="GeneID" id="19321151"/>
<feature type="active site" description="Proton acceptor" evidence="15">
    <location>
        <position position="77"/>
    </location>
</feature>
<dbReference type="GO" id="GO:0019878">
    <property type="term" value="P:lysine biosynthetic process via aminoadipic acid"/>
    <property type="evidence" value="ECO:0007669"/>
    <property type="project" value="UniProtKB-UniPathway"/>
</dbReference>
<comment type="catalytic activity">
    <reaction evidence="13 14">
        <text>L-saccharopine + NAD(+) + H2O = L-lysine + 2-oxoglutarate + NADH + H(+)</text>
        <dbReference type="Rhea" id="RHEA:12440"/>
        <dbReference type="ChEBI" id="CHEBI:15377"/>
        <dbReference type="ChEBI" id="CHEBI:15378"/>
        <dbReference type="ChEBI" id="CHEBI:16810"/>
        <dbReference type="ChEBI" id="CHEBI:32551"/>
        <dbReference type="ChEBI" id="CHEBI:57540"/>
        <dbReference type="ChEBI" id="CHEBI:57945"/>
        <dbReference type="ChEBI" id="CHEBI:57951"/>
        <dbReference type="EC" id="1.5.1.7"/>
    </reaction>
</comment>
<keyword evidence="7 14" id="KW-0028">Amino-acid biosynthesis</keyword>
<reference evidence="21" key="1">
    <citation type="journal article" date="2013" name="Genome Announc.">
        <title>Draft genome sequence of the ascomycete Phaeoacremonium aleophilum strain UCR-PA7, a causal agent of the esca disease complex in grapevines.</title>
        <authorList>
            <person name="Blanco-Ulate B."/>
            <person name="Rolshausen P."/>
            <person name="Cantu D."/>
        </authorList>
    </citation>
    <scope>NUCLEOTIDE SEQUENCE [LARGE SCALE GENOMIC DNA]</scope>
    <source>
        <strain evidence="21">UCR-PA7</strain>
    </source>
</reference>
<feature type="binding site" evidence="16">
    <location>
        <position position="276"/>
    </location>
    <ligand>
        <name>NAD(+)</name>
        <dbReference type="ChEBI" id="CHEBI:57540"/>
    </ligand>
</feature>
<organism evidence="20 21">
    <name type="scientific">Phaeoacremonium minimum (strain UCR-PA7)</name>
    <name type="common">Esca disease fungus</name>
    <name type="synonym">Togninia minima</name>
    <dbReference type="NCBI Taxonomy" id="1286976"/>
    <lineage>
        <taxon>Eukaryota</taxon>
        <taxon>Fungi</taxon>
        <taxon>Dikarya</taxon>
        <taxon>Ascomycota</taxon>
        <taxon>Pezizomycotina</taxon>
        <taxon>Sordariomycetes</taxon>
        <taxon>Sordariomycetidae</taxon>
        <taxon>Togniniales</taxon>
        <taxon>Togniniaceae</taxon>
        <taxon>Phaeoacremonium</taxon>
    </lineage>
</organism>
<evidence type="ECO:0000259" key="18">
    <source>
        <dbReference type="SMART" id="SM01002"/>
    </source>
</evidence>
<evidence type="ECO:0000256" key="11">
    <source>
        <dbReference type="ARBA" id="ARBA00023157"/>
    </source>
</evidence>
<dbReference type="Gene3D" id="3.40.50.720">
    <property type="entry name" value="NAD(P)-binding Rossmann-like Domain"/>
    <property type="match status" value="1"/>
</dbReference>
<evidence type="ECO:0000256" key="8">
    <source>
        <dbReference type="ARBA" id="ARBA00023002"/>
    </source>
</evidence>
<gene>
    <name evidence="20" type="ORF">UCRPA7_104</name>
</gene>
<dbReference type="InterPro" id="IPR027281">
    <property type="entry name" value="Lys1"/>
</dbReference>
<dbReference type="PANTHER" id="PTHR11133:SF23">
    <property type="entry name" value="SACCHAROPINE DEHYDROGENASE [NAD(+), L-LYSINE-FORMING]"/>
    <property type="match status" value="1"/>
</dbReference>
<name>R8BY70_PHAM7</name>
<sequence length="372" mass="40938">MASTILHLRSETKPLEHRSALTPTTAKKLIEAGYTINVERSPERIFDDSEFEAVGATLVPEGSWPNVPKDHIIIGLKELLEEDFPLKHVFVHFAHCYKFQDGFETVLARFPRGGGTLLDLEFLVDDNGRRCAAFGYHAGFAGAALALETWAWQLNHTDPFPGVASYPNEDALIADVQKALAEGKAKAGRFPRVIVIGALGRCGRGAVDAFTRAGVPDENILRWDIQETSAKSGPYKEITDSDIFVNCIYLTSKIPHFVNFESLKDADRKLSVVCDVSADTTSPFTPVPIYTVATTFDKPTVPVEVESGPKLSVISIDHLPSLLPREASEAFSSDLLPCLLGLKDWRNHPVWSRAEKLFQEKVAALPPSALEK</sequence>
<evidence type="ECO:0000256" key="6">
    <source>
        <dbReference type="ARBA" id="ARBA00021221"/>
    </source>
</evidence>
<dbReference type="RefSeq" id="XP_007910893.1">
    <property type="nucleotide sequence ID" value="XM_007912702.1"/>
</dbReference>
<keyword evidence="10 14" id="KW-0457">Lysine biosynthesis</keyword>
<dbReference type="AlphaFoldDB" id="R8BY70"/>
<dbReference type="Pfam" id="PF05222">
    <property type="entry name" value="AlaDh_PNT_N"/>
    <property type="match status" value="1"/>
</dbReference>
<dbReference type="FunFam" id="3.40.50.720:FF:000217">
    <property type="entry name" value="Saccharopine dehydrogenase [NAD(+), L-lysine-forming]"/>
    <property type="match status" value="1"/>
</dbReference>
<evidence type="ECO:0000256" key="17">
    <source>
        <dbReference type="PIRSR" id="PIRSR018250-4"/>
    </source>
</evidence>
<evidence type="ECO:0000256" key="4">
    <source>
        <dbReference type="ARBA" id="ARBA00011245"/>
    </source>
</evidence>
<comment type="pathway">
    <text evidence="2 14">Amino-acid biosynthesis; L-lysine biosynthesis via AAA pathway; L-lysine from L-alpha-aminoadipate (fungal route): step 3/3.</text>
</comment>
<dbReference type="UniPathway" id="UPA00033">
    <property type="reaction ID" value="UER00034"/>
</dbReference>
<proteinExistence type="inferred from homology"/>
<comment type="subunit">
    <text evidence="4">Monomer.</text>
</comment>
<dbReference type="EMBL" id="KB932780">
    <property type="protein sequence ID" value="EOO04341.1"/>
    <property type="molecule type" value="Genomic_DNA"/>
</dbReference>
<keyword evidence="11" id="KW-1015">Disulfide bond</keyword>
<evidence type="ECO:0000256" key="2">
    <source>
        <dbReference type="ARBA" id="ARBA00004884"/>
    </source>
</evidence>
<dbReference type="InterPro" id="IPR036291">
    <property type="entry name" value="NAD(P)-bd_dom_sf"/>
</dbReference>
<evidence type="ECO:0000313" key="20">
    <source>
        <dbReference type="EMBL" id="EOO04341.1"/>
    </source>
</evidence>
<feature type="disulfide bond" evidence="17">
    <location>
        <begin position="202"/>
        <end position="247"/>
    </location>
</feature>
<dbReference type="SUPFAM" id="SSF52283">
    <property type="entry name" value="Formate/glycerate dehydrogenase catalytic domain-like"/>
    <property type="match status" value="1"/>
</dbReference>
<feature type="binding site" evidence="16">
    <location>
        <position position="129"/>
    </location>
    <ligand>
        <name>NAD(+)</name>
        <dbReference type="ChEBI" id="CHEBI:57540"/>
    </ligand>
</feature>
<evidence type="ECO:0000256" key="3">
    <source>
        <dbReference type="ARBA" id="ARBA00005689"/>
    </source>
</evidence>
<dbReference type="CDD" id="cd12188">
    <property type="entry name" value="SDH"/>
    <property type="match status" value="1"/>
</dbReference>
<accession>R8BY70</accession>
<evidence type="ECO:0000313" key="21">
    <source>
        <dbReference type="Proteomes" id="UP000014074"/>
    </source>
</evidence>
<evidence type="ECO:0000256" key="7">
    <source>
        <dbReference type="ARBA" id="ARBA00022605"/>
    </source>
</evidence>
<evidence type="ECO:0000256" key="12">
    <source>
        <dbReference type="ARBA" id="ARBA00033228"/>
    </source>
</evidence>
<dbReference type="HOGENOM" id="CLU_063085_0_0_1"/>
<dbReference type="EC" id="1.5.1.7" evidence="5 14"/>
<comment type="similarity">
    <text evidence="3 14">Belongs to the AlaDH/PNT family.</text>
</comment>
<dbReference type="SUPFAM" id="SSF51735">
    <property type="entry name" value="NAD(P)-binding Rossmann-fold domains"/>
    <property type="match status" value="1"/>
</dbReference>
<keyword evidence="21" id="KW-1185">Reference proteome</keyword>
<dbReference type="SMART" id="SM01003">
    <property type="entry name" value="AlaDh_PNT_N"/>
    <property type="match status" value="1"/>
</dbReference>
<evidence type="ECO:0000259" key="19">
    <source>
        <dbReference type="SMART" id="SM01003"/>
    </source>
</evidence>
<dbReference type="GO" id="GO:0016558">
    <property type="term" value="P:protein import into peroxisome matrix"/>
    <property type="evidence" value="ECO:0007669"/>
    <property type="project" value="EnsemblFungi"/>
</dbReference>
<dbReference type="SMART" id="SM01002">
    <property type="entry name" value="AlaDh_PNT_C"/>
    <property type="match status" value="1"/>
</dbReference>
<dbReference type="InterPro" id="IPR007886">
    <property type="entry name" value="AlaDH/PNT_N"/>
</dbReference>
<dbReference type="PANTHER" id="PTHR11133">
    <property type="entry name" value="SACCHAROPINE DEHYDROGENASE"/>
    <property type="match status" value="1"/>
</dbReference>
<evidence type="ECO:0000256" key="5">
    <source>
        <dbReference type="ARBA" id="ARBA00012847"/>
    </source>
</evidence>
<evidence type="ECO:0000256" key="9">
    <source>
        <dbReference type="ARBA" id="ARBA00023027"/>
    </source>
</evidence>
<evidence type="ECO:0000256" key="13">
    <source>
        <dbReference type="ARBA" id="ARBA00047860"/>
    </source>
</evidence>
<dbReference type="GO" id="GO:0003729">
    <property type="term" value="F:mRNA binding"/>
    <property type="evidence" value="ECO:0007669"/>
    <property type="project" value="EnsemblFungi"/>
</dbReference>
<feature type="binding site" evidence="16">
    <location>
        <position position="224"/>
    </location>
    <ligand>
        <name>NAD(+)</name>
        <dbReference type="ChEBI" id="CHEBI:57540"/>
    </ligand>
</feature>
<evidence type="ECO:0000256" key="10">
    <source>
        <dbReference type="ARBA" id="ARBA00023154"/>
    </source>
</evidence>
<feature type="domain" description="Alanine dehydrogenase/pyridine nucleotide transhydrogenase N-terminal" evidence="19">
    <location>
        <begin position="7"/>
        <end position="141"/>
    </location>
</feature>
<dbReference type="PIRSF" id="PIRSF018250">
    <property type="entry name" value="Saccharopine_DH_Lys"/>
    <property type="match status" value="1"/>
</dbReference>
<protein>
    <recommendedName>
        <fullName evidence="6 14">Saccharopine dehydrogenase [NAD(+), L-lysine-forming]</fullName>
        <shortName evidence="14">SDH</shortName>
        <ecNumber evidence="5 14">1.5.1.7</ecNumber>
    </recommendedName>
    <alternativeName>
        <fullName evidence="12 14">Lysine--2-oxoglutarate reductase</fullName>
    </alternativeName>
</protein>
<dbReference type="GO" id="GO:0005737">
    <property type="term" value="C:cytoplasm"/>
    <property type="evidence" value="ECO:0007669"/>
    <property type="project" value="TreeGrafter"/>
</dbReference>
<dbReference type="InterPro" id="IPR051168">
    <property type="entry name" value="AASS"/>
</dbReference>